<feature type="signal peptide" evidence="5">
    <location>
        <begin position="1"/>
        <end position="24"/>
    </location>
</feature>
<keyword evidence="4 5" id="KW-0732">Signal</keyword>
<keyword evidence="3" id="KW-0964">Secreted</keyword>
<dbReference type="Pfam" id="PF14543">
    <property type="entry name" value="TAXi_N"/>
    <property type="match status" value="1"/>
</dbReference>
<dbReference type="Proteomes" id="UP000525078">
    <property type="component" value="Unassembled WGS sequence"/>
</dbReference>
<accession>A0A7J6DVQ3</accession>
<dbReference type="InterPro" id="IPR032861">
    <property type="entry name" value="TAXi_N"/>
</dbReference>
<dbReference type="GO" id="GO:0004190">
    <property type="term" value="F:aspartic-type endopeptidase activity"/>
    <property type="evidence" value="ECO:0007669"/>
    <property type="project" value="InterPro"/>
</dbReference>
<dbReference type="GO" id="GO:0005576">
    <property type="term" value="C:extracellular region"/>
    <property type="evidence" value="ECO:0007669"/>
    <property type="project" value="UniProtKB-SubCell"/>
</dbReference>
<evidence type="ECO:0000313" key="8">
    <source>
        <dbReference type="Proteomes" id="UP000525078"/>
    </source>
</evidence>
<organism evidence="7 8">
    <name type="scientific">Cannabis sativa</name>
    <name type="common">Hemp</name>
    <name type="synonym">Marijuana</name>
    <dbReference type="NCBI Taxonomy" id="3483"/>
    <lineage>
        <taxon>Eukaryota</taxon>
        <taxon>Viridiplantae</taxon>
        <taxon>Streptophyta</taxon>
        <taxon>Embryophyta</taxon>
        <taxon>Tracheophyta</taxon>
        <taxon>Spermatophyta</taxon>
        <taxon>Magnoliopsida</taxon>
        <taxon>eudicotyledons</taxon>
        <taxon>Gunneridae</taxon>
        <taxon>Pentapetalae</taxon>
        <taxon>rosids</taxon>
        <taxon>fabids</taxon>
        <taxon>Rosales</taxon>
        <taxon>Cannabaceae</taxon>
        <taxon>Cannabis</taxon>
    </lineage>
</organism>
<dbReference type="InterPro" id="IPR033868">
    <property type="entry name" value="Xylanase_inhibitor_I-like"/>
</dbReference>
<dbReference type="PANTHER" id="PTHR47965:SF22">
    <property type="entry name" value="EUKARYOTIC ASPARTYL PROTEASE FAMILY PROTEIN"/>
    <property type="match status" value="1"/>
</dbReference>
<dbReference type="AlphaFoldDB" id="A0A7J6DVQ3"/>
<comment type="similarity">
    <text evidence="2">Belongs to the peptidase A1 family.</text>
</comment>
<sequence>MASSFHYFLLFIINSFLFLNSCIAKTTTQRLNALVLPITKLTSTNDIQYITQIHQRTPLVPVKLALYLGGDSLVVDCEDLGFVSSTYEPALCGSAECTFADARCNDGMCPGIERPGCHNNTCLLQGSNPFTSLGSVDEVGSDVVSVQSTDGSSPRKSVSVANFVFVCSSSTIKLGLGKGVKGIAGLGRYPISLPFQLASAHKLSAKFAICLPSSTSESKKGTLFVGDGPYVYRPNIDVSKSLIYTKLYQMPRLFLGTFRSSPESFTEYFVKVKSIKVNGIAVPLNTSLLPVKRSLNLGGTKISTTVPYTKLETSIFKAVVNAFVKAMGNIPRVKPVEPFEACFSSKNIGSTPFGPAVPKIDLMFEKRSVSWSMFGANSMVRVSDKVMCLGFVDGFDIESMRSAIIIGAHQLEDNLLEFDVANSRLGFSSSLRFGSKTTCSNFDFQI</sequence>
<comment type="subcellular location">
    <subcellularLocation>
        <location evidence="1">Secreted</location>
        <location evidence="1">Extracellular space</location>
    </subcellularLocation>
</comment>
<feature type="domain" description="Peptidase A1" evidence="6">
    <location>
        <begin position="49"/>
        <end position="428"/>
    </location>
</feature>
<evidence type="ECO:0000256" key="5">
    <source>
        <dbReference type="SAM" id="SignalP"/>
    </source>
</evidence>
<dbReference type="EMBL" id="JAATIP010000373">
    <property type="protein sequence ID" value="KAF4350184.1"/>
    <property type="molecule type" value="Genomic_DNA"/>
</dbReference>
<evidence type="ECO:0000256" key="4">
    <source>
        <dbReference type="ARBA" id="ARBA00022729"/>
    </source>
</evidence>
<dbReference type="PANTHER" id="PTHR47965">
    <property type="entry name" value="ASPARTYL PROTEASE-RELATED"/>
    <property type="match status" value="1"/>
</dbReference>
<feature type="chain" id="PRO_5029529864" description="Peptidase A1 domain-containing protein" evidence="5">
    <location>
        <begin position="25"/>
        <end position="446"/>
    </location>
</feature>
<dbReference type="Gene3D" id="2.40.70.10">
    <property type="entry name" value="Acid Proteases"/>
    <property type="match status" value="2"/>
</dbReference>
<evidence type="ECO:0000259" key="6">
    <source>
        <dbReference type="PROSITE" id="PS51767"/>
    </source>
</evidence>
<dbReference type="FunFam" id="2.40.70.10:FF:000041">
    <property type="entry name" value="Basic 7S globulin"/>
    <property type="match status" value="1"/>
</dbReference>
<dbReference type="Pfam" id="PF14541">
    <property type="entry name" value="TAXi_C"/>
    <property type="match status" value="1"/>
</dbReference>
<evidence type="ECO:0000256" key="1">
    <source>
        <dbReference type="ARBA" id="ARBA00004239"/>
    </source>
</evidence>
<evidence type="ECO:0000313" key="7">
    <source>
        <dbReference type="EMBL" id="KAF4350184.1"/>
    </source>
</evidence>
<gene>
    <name evidence="7" type="ORF">F8388_013605</name>
</gene>
<comment type="caution">
    <text evidence="7">The sequence shown here is derived from an EMBL/GenBank/DDBJ whole genome shotgun (WGS) entry which is preliminary data.</text>
</comment>
<name>A0A7J6DVQ3_CANSA</name>
<dbReference type="InterPro" id="IPR021109">
    <property type="entry name" value="Peptidase_aspartic_dom_sf"/>
</dbReference>
<dbReference type="CDD" id="cd05489">
    <property type="entry name" value="xylanase_inhibitor_I_like"/>
    <property type="match status" value="1"/>
</dbReference>
<evidence type="ECO:0000256" key="3">
    <source>
        <dbReference type="ARBA" id="ARBA00022525"/>
    </source>
</evidence>
<dbReference type="InterPro" id="IPR001461">
    <property type="entry name" value="Aspartic_peptidase_A1"/>
</dbReference>
<dbReference type="InterPro" id="IPR033121">
    <property type="entry name" value="PEPTIDASE_A1"/>
</dbReference>
<protein>
    <recommendedName>
        <fullName evidence="6">Peptidase A1 domain-containing protein</fullName>
    </recommendedName>
</protein>
<dbReference type="PROSITE" id="PS51767">
    <property type="entry name" value="PEPTIDASE_A1"/>
    <property type="match status" value="1"/>
</dbReference>
<dbReference type="GO" id="GO:0006508">
    <property type="term" value="P:proteolysis"/>
    <property type="evidence" value="ECO:0007669"/>
    <property type="project" value="InterPro"/>
</dbReference>
<dbReference type="InterPro" id="IPR032799">
    <property type="entry name" value="TAXi_C"/>
</dbReference>
<dbReference type="SUPFAM" id="SSF50630">
    <property type="entry name" value="Acid proteases"/>
    <property type="match status" value="1"/>
</dbReference>
<evidence type="ECO:0000256" key="2">
    <source>
        <dbReference type="ARBA" id="ARBA00007447"/>
    </source>
</evidence>
<proteinExistence type="inferred from homology"/>
<reference evidence="7 8" key="1">
    <citation type="journal article" date="2020" name="bioRxiv">
        <title>Sequence and annotation of 42 cannabis genomes reveals extensive copy number variation in cannabinoid synthesis and pathogen resistance genes.</title>
        <authorList>
            <person name="Mckernan K.J."/>
            <person name="Helbert Y."/>
            <person name="Kane L.T."/>
            <person name="Ebling H."/>
            <person name="Zhang L."/>
            <person name="Liu B."/>
            <person name="Eaton Z."/>
            <person name="Mclaughlin S."/>
            <person name="Kingan S."/>
            <person name="Baybayan P."/>
            <person name="Concepcion G."/>
            <person name="Jordan M."/>
            <person name="Riva A."/>
            <person name="Barbazuk W."/>
            <person name="Harkins T."/>
        </authorList>
    </citation>
    <scope>NUCLEOTIDE SEQUENCE [LARGE SCALE GENOMIC DNA]</scope>
    <source>
        <strain evidence="8">cv. Jamaican Lion 4</strain>
        <tissue evidence="7">Leaf</tissue>
    </source>
</reference>